<reference evidence="7 8" key="1">
    <citation type="submission" date="2018-10" db="EMBL/GenBank/DDBJ databases">
        <title>Ulvibacterium marinum gen. nov., sp. nov., a novel marine bacterium of the family Flavobacteriaceae, isolated from a culture of the green alga Ulva prolifera.</title>
        <authorList>
            <person name="Zhang Z."/>
        </authorList>
    </citation>
    <scope>NUCLEOTIDE SEQUENCE [LARGE SCALE GENOMIC DNA]</scope>
    <source>
        <strain evidence="7 8">CCMM003</strain>
    </source>
</reference>
<dbReference type="InterPro" id="IPR027417">
    <property type="entry name" value="P-loop_NTPase"/>
</dbReference>
<keyword evidence="1" id="KW-0813">Transport</keyword>
<evidence type="ECO:0000256" key="3">
    <source>
        <dbReference type="ARBA" id="ARBA00022840"/>
    </source>
</evidence>
<dbReference type="GO" id="GO:0016887">
    <property type="term" value="F:ATP hydrolysis activity"/>
    <property type="evidence" value="ECO:0007669"/>
    <property type="project" value="InterPro"/>
</dbReference>
<comment type="similarity">
    <text evidence="5">Belongs to the ABC transporter superfamily. Macrolide exporter (TC 3.A.1.122) family.</text>
</comment>
<accession>A0A3B0CCQ4</accession>
<comment type="caution">
    <text evidence="7">The sequence shown here is derived from an EMBL/GenBank/DDBJ whole genome shotgun (WGS) entry which is preliminary data.</text>
</comment>
<evidence type="ECO:0000313" key="8">
    <source>
        <dbReference type="Proteomes" id="UP000276603"/>
    </source>
</evidence>
<proteinExistence type="inferred from homology"/>
<keyword evidence="8" id="KW-1185">Reference proteome</keyword>
<gene>
    <name evidence="7" type="ORF">D7Z94_03300</name>
</gene>
<dbReference type="FunFam" id="3.40.50.300:FF:000032">
    <property type="entry name" value="Export ABC transporter ATP-binding protein"/>
    <property type="match status" value="1"/>
</dbReference>
<feature type="domain" description="ABC transporter" evidence="6">
    <location>
        <begin position="7"/>
        <end position="245"/>
    </location>
</feature>
<dbReference type="InterPro" id="IPR003439">
    <property type="entry name" value="ABC_transporter-like_ATP-bd"/>
</dbReference>
<name>A0A3B0CCQ4_9FLAO</name>
<evidence type="ECO:0000313" key="7">
    <source>
        <dbReference type="EMBL" id="RKN82880.1"/>
    </source>
</evidence>
<evidence type="ECO:0000256" key="5">
    <source>
        <dbReference type="ARBA" id="ARBA00038388"/>
    </source>
</evidence>
<evidence type="ECO:0000259" key="6">
    <source>
        <dbReference type="PROSITE" id="PS50893"/>
    </source>
</evidence>
<keyword evidence="2" id="KW-0547">Nucleotide-binding</keyword>
<dbReference type="InterPro" id="IPR017911">
    <property type="entry name" value="MacB-like_ATP-bd"/>
</dbReference>
<dbReference type="CDD" id="cd03255">
    <property type="entry name" value="ABC_MJ0796_LolCDE_FtsE"/>
    <property type="match status" value="1"/>
</dbReference>
<dbReference type="Gene3D" id="3.40.50.300">
    <property type="entry name" value="P-loop containing nucleotide triphosphate hydrolases"/>
    <property type="match status" value="1"/>
</dbReference>
<evidence type="ECO:0000256" key="4">
    <source>
        <dbReference type="ARBA" id="ARBA00022967"/>
    </source>
</evidence>
<dbReference type="PANTHER" id="PTHR42798">
    <property type="entry name" value="LIPOPROTEIN-RELEASING SYSTEM ATP-BINDING PROTEIN LOLD"/>
    <property type="match status" value="1"/>
</dbReference>
<dbReference type="GO" id="GO:0098796">
    <property type="term" value="C:membrane protein complex"/>
    <property type="evidence" value="ECO:0007669"/>
    <property type="project" value="UniProtKB-ARBA"/>
</dbReference>
<evidence type="ECO:0000256" key="2">
    <source>
        <dbReference type="ARBA" id="ARBA00022741"/>
    </source>
</evidence>
<dbReference type="InterPro" id="IPR003593">
    <property type="entry name" value="AAA+_ATPase"/>
</dbReference>
<dbReference type="PROSITE" id="PS50893">
    <property type="entry name" value="ABC_TRANSPORTER_2"/>
    <property type="match status" value="1"/>
</dbReference>
<dbReference type="OrthoDB" id="9802264at2"/>
<dbReference type="EMBL" id="RBCJ01000001">
    <property type="protein sequence ID" value="RKN82880.1"/>
    <property type="molecule type" value="Genomic_DNA"/>
</dbReference>
<dbReference type="Proteomes" id="UP000276603">
    <property type="component" value="Unassembled WGS sequence"/>
</dbReference>
<protein>
    <submittedName>
        <fullName evidence="7">ABC transporter ATP-binding protein</fullName>
    </submittedName>
</protein>
<organism evidence="7 8">
    <name type="scientific">Ulvibacterium marinum</name>
    <dbReference type="NCBI Taxonomy" id="2419782"/>
    <lineage>
        <taxon>Bacteria</taxon>
        <taxon>Pseudomonadati</taxon>
        <taxon>Bacteroidota</taxon>
        <taxon>Flavobacteriia</taxon>
        <taxon>Flavobacteriales</taxon>
        <taxon>Flavobacteriaceae</taxon>
        <taxon>Ulvibacterium</taxon>
    </lineage>
</organism>
<dbReference type="SUPFAM" id="SSF52540">
    <property type="entry name" value="P-loop containing nucleoside triphosphate hydrolases"/>
    <property type="match status" value="1"/>
</dbReference>
<dbReference type="SMART" id="SM00382">
    <property type="entry name" value="AAA"/>
    <property type="match status" value="1"/>
</dbReference>
<keyword evidence="4" id="KW-1278">Translocase</keyword>
<keyword evidence="3 7" id="KW-0067">ATP-binding</keyword>
<dbReference type="Pfam" id="PF00005">
    <property type="entry name" value="ABC_tran"/>
    <property type="match status" value="1"/>
</dbReference>
<sequence length="251" mass="27746">MDIAPIVKTKALSKSFNGGSKNHTGIANVTIEINKGEFSVIMGNSGSGKSTLLYLLSGLDHPSQGQIFLNNTPIHKLGEKAMALFRRNHIGFVFQDHNLISELSLKENILIVGYLSKRDRKVVQARTSLLMKELELEGLADRLPSQVSGGERQRCAIARALVNNPKILMADEPTGSLNSSASKKVLSCFKKVHNEGQTILMVTHDPKSACYGDRVLFIQDGQLVDSFKFEKNNDLEKRNEALLGWLRSLGW</sequence>
<evidence type="ECO:0000256" key="1">
    <source>
        <dbReference type="ARBA" id="ARBA00022448"/>
    </source>
</evidence>
<dbReference type="PANTHER" id="PTHR42798:SF7">
    <property type="entry name" value="ALPHA-D-RIBOSE 1-METHYLPHOSPHONATE 5-TRIPHOSPHATE SYNTHASE SUBUNIT PHNL"/>
    <property type="match status" value="1"/>
</dbReference>
<dbReference type="GO" id="GO:0022857">
    <property type="term" value="F:transmembrane transporter activity"/>
    <property type="evidence" value="ECO:0007669"/>
    <property type="project" value="UniProtKB-ARBA"/>
</dbReference>
<dbReference type="AlphaFoldDB" id="A0A3B0CCQ4"/>
<dbReference type="GO" id="GO:0005524">
    <property type="term" value="F:ATP binding"/>
    <property type="evidence" value="ECO:0007669"/>
    <property type="project" value="UniProtKB-KW"/>
</dbReference>
<dbReference type="RefSeq" id="WP_120710080.1">
    <property type="nucleotide sequence ID" value="NZ_RBCJ01000001.1"/>
</dbReference>